<name>A0A9X2EEI4_9SPHN</name>
<dbReference type="EMBL" id="JAMSHT010000001">
    <property type="protein sequence ID" value="MCM8556543.1"/>
    <property type="molecule type" value="Genomic_DNA"/>
</dbReference>
<accession>A0A9X2EEI4</accession>
<evidence type="ECO:0008006" key="3">
    <source>
        <dbReference type="Google" id="ProtNLM"/>
    </source>
</evidence>
<gene>
    <name evidence="1" type="ORF">NDO55_01750</name>
</gene>
<dbReference type="AlphaFoldDB" id="A0A9X2EEI4"/>
<dbReference type="Proteomes" id="UP001155128">
    <property type="component" value="Unassembled WGS sequence"/>
</dbReference>
<keyword evidence="2" id="KW-1185">Reference proteome</keyword>
<dbReference type="RefSeq" id="WP_252111840.1">
    <property type="nucleotide sequence ID" value="NZ_JAMSHT010000001.1"/>
</dbReference>
<evidence type="ECO:0000313" key="2">
    <source>
        <dbReference type="Proteomes" id="UP001155128"/>
    </source>
</evidence>
<sequence>MALGAASPASDCNPLPGWETVAQAADGKFLIFGESHGTAESPAAVAEYICAISETRSVLLAIEFNATSDDAFREVWNGPHEGFRERMIKTVGEWTGREDGVASVAMLDMLERLHALKSAGRDIDITSFNGSKNETQRRALASLPAQEPHEASQALNIRAAADRGKYDQVVVLVGELHSRQSAVSMGGEPFRPMAAILDAETNVVSLYMIHGPGETWSCQLAIDPEDMPPPGTPITDDMIACAAHPTPANHAGDRAPGFHLIDGENALPDFDGVFHVGPVTASPPASSADPV</sequence>
<protein>
    <recommendedName>
        <fullName evidence="3">Haem-binding uptake Tiki superfamily ChaN domain-containing protein</fullName>
    </recommendedName>
</protein>
<proteinExistence type="predicted"/>
<organism evidence="1 2">
    <name type="scientific">Sphingomicrobium sediminis</name>
    <dbReference type="NCBI Taxonomy" id="2950949"/>
    <lineage>
        <taxon>Bacteria</taxon>
        <taxon>Pseudomonadati</taxon>
        <taxon>Pseudomonadota</taxon>
        <taxon>Alphaproteobacteria</taxon>
        <taxon>Sphingomonadales</taxon>
        <taxon>Sphingomonadaceae</taxon>
        <taxon>Sphingomicrobium</taxon>
    </lineage>
</organism>
<evidence type="ECO:0000313" key="1">
    <source>
        <dbReference type="EMBL" id="MCM8556543.1"/>
    </source>
</evidence>
<reference evidence="1" key="1">
    <citation type="submission" date="2022-06" db="EMBL/GenBank/DDBJ databases">
        <title>Sphingomicrobium sedimins sp. nov., a marine bacterium isolated from tidal flat.</title>
        <authorList>
            <person name="Kim C.-H."/>
            <person name="Yoo Y."/>
            <person name="Kim J.-J."/>
        </authorList>
    </citation>
    <scope>NUCLEOTIDE SEQUENCE</scope>
    <source>
        <strain evidence="1">GRR-S6-50</strain>
    </source>
</reference>
<comment type="caution">
    <text evidence="1">The sequence shown here is derived from an EMBL/GenBank/DDBJ whole genome shotgun (WGS) entry which is preliminary data.</text>
</comment>